<dbReference type="Proteomes" id="UP000001353">
    <property type="component" value="Chromosome"/>
</dbReference>
<dbReference type="eggNOG" id="COG1262">
    <property type="taxonomic scope" value="Bacteria"/>
</dbReference>
<evidence type="ECO:0000313" key="4">
    <source>
        <dbReference type="Proteomes" id="UP000001353"/>
    </source>
</evidence>
<feature type="signal peptide" evidence="1">
    <location>
        <begin position="1"/>
        <end position="19"/>
    </location>
</feature>
<sequence length="519" mass="57266">MKHVIGLLMLLLSAGASVGQETDSATWDADLIDPAGGADLILPLPCGGGMAFQRVAVPVDVADPIDDRPFRMGQSQESTGFSDYLTPAFLRGAFYTQEGSYYYIARYEMNVAQYRALTGDCDAPFERRDRFAQGDLSWFEAVNLTRLMTEWILQNAADSLPAQGTRKGFVRLPTEVEWEYATRGGAKVDPTLFPGRRFFEDGALSDYAHFQAAGQGRGKLRPVGLRSPNPVGLFDVYGNAEELMLEPFRLNAVGRQHGQAGGVVTRGGSIDTTPENIYSAQRREYPMFNPRSGMAQSGGFFGLRPVIGAHIVTDADYDAIRDGWLARVETGETSESAEPLTALAALLEEEIDPRRKQALSDLQLSFRLASEAAETSTRQAAKSTLISGAAFVETLVEDARAIQQLDLQLRALRDQARVAVGTPQHPQLMVAFRNTLERLGQLREGQATYLLSYRAALETLTNDVEGATLDTAYQTLSQDLIEAEQVPFLEMLRLFWRDLEAYREQPDMSQQDLLALAVR</sequence>
<dbReference type="RefSeq" id="WP_013960207.1">
    <property type="nucleotide sequence ID" value="NC_015730.1"/>
</dbReference>
<name>F7ZFS3_ROSLO</name>
<keyword evidence="1" id="KW-0732">Signal</keyword>
<dbReference type="STRING" id="391595.RLO149_c002320"/>
<dbReference type="Gene3D" id="3.90.1580.10">
    <property type="entry name" value="paralog of FGE (formylglycine-generating enzyme)"/>
    <property type="match status" value="1"/>
</dbReference>
<dbReference type="SUPFAM" id="SSF56436">
    <property type="entry name" value="C-type lectin-like"/>
    <property type="match status" value="1"/>
</dbReference>
<dbReference type="InterPro" id="IPR042095">
    <property type="entry name" value="SUMF_sf"/>
</dbReference>
<dbReference type="InterPro" id="IPR005532">
    <property type="entry name" value="SUMF_dom"/>
</dbReference>
<dbReference type="HOGENOM" id="CLU_023180_0_0_5"/>
<accession>F7ZFS3</accession>
<dbReference type="InterPro" id="IPR051043">
    <property type="entry name" value="Sulfatase_Mod_Factor_Kinase"/>
</dbReference>
<dbReference type="AlphaFoldDB" id="F7ZFS3"/>
<dbReference type="PANTHER" id="PTHR23150:SF19">
    <property type="entry name" value="FORMYLGLYCINE-GENERATING ENZYME"/>
    <property type="match status" value="1"/>
</dbReference>
<dbReference type="PANTHER" id="PTHR23150">
    <property type="entry name" value="SULFATASE MODIFYING FACTOR 1, 2"/>
    <property type="match status" value="1"/>
</dbReference>
<evidence type="ECO:0000313" key="3">
    <source>
        <dbReference type="EMBL" id="AEI92263.1"/>
    </source>
</evidence>
<dbReference type="KEGG" id="rli:RLO149_c002320"/>
<protein>
    <recommendedName>
        <fullName evidence="2">Sulfatase-modifying factor enzyme-like domain-containing protein</fullName>
    </recommendedName>
</protein>
<evidence type="ECO:0000256" key="1">
    <source>
        <dbReference type="SAM" id="SignalP"/>
    </source>
</evidence>
<feature type="chain" id="PRO_5003373300" description="Sulfatase-modifying factor enzyme-like domain-containing protein" evidence="1">
    <location>
        <begin position="20"/>
        <end position="519"/>
    </location>
</feature>
<organism evidence="3 4">
    <name type="scientific">Roseobacter litoralis (strain ATCC 49566 / DSM 6996 / JCM 21268 / NBRC 15278 / OCh 149)</name>
    <dbReference type="NCBI Taxonomy" id="391595"/>
    <lineage>
        <taxon>Bacteria</taxon>
        <taxon>Pseudomonadati</taxon>
        <taxon>Pseudomonadota</taxon>
        <taxon>Alphaproteobacteria</taxon>
        <taxon>Rhodobacterales</taxon>
        <taxon>Roseobacteraceae</taxon>
        <taxon>Roseobacter</taxon>
    </lineage>
</organism>
<evidence type="ECO:0000259" key="2">
    <source>
        <dbReference type="Pfam" id="PF03781"/>
    </source>
</evidence>
<dbReference type="OrthoDB" id="9768004at2"/>
<dbReference type="InterPro" id="IPR016187">
    <property type="entry name" value="CTDL_fold"/>
</dbReference>
<feature type="domain" description="Sulfatase-modifying factor enzyme-like" evidence="2">
    <location>
        <begin position="136"/>
        <end position="283"/>
    </location>
</feature>
<gene>
    <name evidence="3" type="ordered locus">RLO149_c002320</name>
</gene>
<reference evidence="3 4" key="1">
    <citation type="journal article" date="2011" name="BMC Genomics">
        <title>Comparative genome analysis and genome-guided physiological analysis of Roseobacter litoralis.</title>
        <authorList>
            <person name="Kalhoefer D."/>
            <person name="Thole S."/>
            <person name="Voget S."/>
            <person name="Lehmann R."/>
            <person name="Liesegang H."/>
            <person name="Wollher A."/>
            <person name="Daniel R."/>
            <person name="Simon M."/>
            <person name="Brinkhoff T."/>
        </authorList>
    </citation>
    <scope>NUCLEOTIDE SEQUENCE [LARGE SCALE GENOMIC DNA]</scope>
    <source>
        <strain evidence="4">ATCC 49566 / DSM 6996 / JCM 21268 / NBRC 15278 / OCh 149</strain>
    </source>
</reference>
<dbReference type="GO" id="GO:0120147">
    <property type="term" value="F:formylglycine-generating oxidase activity"/>
    <property type="evidence" value="ECO:0007669"/>
    <property type="project" value="TreeGrafter"/>
</dbReference>
<keyword evidence="4" id="KW-1185">Reference proteome</keyword>
<dbReference type="EMBL" id="CP002623">
    <property type="protein sequence ID" value="AEI92263.1"/>
    <property type="molecule type" value="Genomic_DNA"/>
</dbReference>
<proteinExistence type="predicted"/>
<dbReference type="Pfam" id="PF03781">
    <property type="entry name" value="FGE-sulfatase"/>
    <property type="match status" value="1"/>
</dbReference>